<reference evidence="1" key="1">
    <citation type="submission" date="2016-11" db="EMBL/GenBank/DDBJ databases">
        <title>The genome of Nicotiana attenuata.</title>
        <authorList>
            <person name="Xu S."/>
            <person name="Brockmoeller T."/>
            <person name="Gaquerel E."/>
            <person name="Navarro A."/>
            <person name="Kuhl H."/>
            <person name="Gase K."/>
            <person name="Ling Z."/>
            <person name="Zhou W."/>
            <person name="Kreitzer C."/>
            <person name="Stanke M."/>
            <person name="Tang H."/>
            <person name="Lyons E."/>
            <person name="Pandey P."/>
            <person name="Pandey S.P."/>
            <person name="Timmermann B."/>
            <person name="Baldwin I.T."/>
        </authorList>
    </citation>
    <scope>NUCLEOTIDE SEQUENCE [LARGE SCALE GENOMIC DNA]</scope>
    <source>
        <strain evidence="1">UT</strain>
    </source>
</reference>
<dbReference type="SUPFAM" id="SSF52743">
    <property type="entry name" value="Subtilisin-like"/>
    <property type="match status" value="1"/>
</dbReference>
<dbReference type="GO" id="GO:0006508">
    <property type="term" value="P:proteolysis"/>
    <property type="evidence" value="ECO:0007669"/>
    <property type="project" value="InterPro"/>
</dbReference>
<dbReference type="GO" id="GO:0004252">
    <property type="term" value="F:serine-type endopeptidase activity"/>
    <property type="evidence" value="ECO:0007669"/>
    <property type="project" value="InterPro"/>
</dbReference>
<accession>A0A314KW55</accession>
<dbReference type="Gramene" id="OIT33638">
    <property type="protein sequence ID" value="OIT33638"/>
    <property type="gene ID" value="A4A49_05838"/>
</dbReference>
<name>A0A314KW55_NICAT</name>
<dbReference type="Proteomes" id="UP000187609">
    <property type="component" value="Unassembled WGS sequence"/>
</dbReference>
<protein>
    <submittedName>
        <fullName evidence="1">Uncharacterized protein</fullName>
    </submittedName>
</protein>
<keyword evidence="2" id="KW-1185">Reference proteome</keyword>
<dbReference type="InterPro" id="IPR036852">
    <property type="entry name" value="Peptidase_S8/S53_dom_sf"/>
</dbReference>
<evidence type="ECO:0000313" key="1">
    <source>
        <dbReference type="EMBL" id="OIT33638.1"/>
    </source>
</evidence>
<proteinExistence type="predicted"/>
<gene>
    <name evidence="1" type="ORF">A4A49_05838</name>
</gene>
<comment type="caution">
    <text evidence="1">The sequence shown here is derived from an EMBL/GenBank/DDBJ whole genome shotgun (WGS) entry which is preliminary data.</text>
</comment>
<dbReference type="Gene3D" id="3.40.50.200">
    <property type="entry name" value="Peptidase S8/S53 domain"/>
    <property type="match status" value="1"/>
</dbReference>
<organism evidence="1 2">
    <name type="scientific">Nicotiana attenuata</name>
    <name type="common">Coyote tobacco</name>
    <dbReference type="NCBI Taxonomy" id="49451"/>
    <lineage>
        <taxon>Eukaryota</taxon>
        <taxon>Viridiplantae</taxon>
        <taxon>Streptophyta</taxon>
        <taxon>Embryophyta</taxon>
        <taxon>Tracheophyta</taxon>
        <taxon>Spermatophyta</taxon>
        <taxon>Magnoliopsida</taxon>
        <taxon>eudicotyledons</taxon>
        <taxon>Gunneridae</taxon>
        <taxon>Pentapetalae</taxon>
        <taxon>asterids</taxon>
        <taxon>lamiids</taxon>
        <taxon>Solanales</taxon>
        <taxon>Solanaceae</taxon>
        <taxon>Nicotianoideae</taxon>
        <taxon>Nicotianeae</taxon>
        <taxon>Nicotiana</taxon>
    </lineage>
</organism>
<dbReference type="STRING" id="49451.A0A314KW55"/>
<feature type="non-terminal residue" evidence="1">
    <location>
        <position position="1"/>
    </location>
</feature>
<dbReference type="AlphaFoldDB" id="A0A314KW55"/>
<dbReference type="PANTHER" id="PTHR33233:SF17">
    <property type="entry name" value="DUF4283 DOMAIN-CONTAINING PROTEIN"/>
    <property type="match status" value="1"/>
</dbReference>
<dbReference type="EMBL" id="MJEQ01000845">
    <property type="protein sequence ID" value="OIT33638.1"/>
    <property type="molecule type" value="Genomic_DNA"/>
</dbReference>
<sequence length="1057" mass="118849">HNIGAFIESIMVDLSQAPVMSRFSGENPLGWVLQAEKYFTFYNISSEHKLSWASFYLDGEALKWYNWLFQNKQLAGWDHFVDKLFIRFRGRNRDAPDRRSAFLRHFATVDAYPTRVAVIPSWSNMANSHMPQYWNAHSKNTNLNITHKMFAENPNRETTTVILTETMLTTPEETCSSVLDEDKEEVEPLFPQYLVTSSEYNSNNEARKVFDELSNGSEDAIQELNARQEPPKELTLTTETHFLNDLMNHVAPTDAANDNTNVVENEEKDNKEKVVTAIMEKAPLWIDSAFSISSNLVMIADRYRLGLAQNLETMSCMLFGGTYNQLLNRGTFSHSSDLGRVDLVLPLHRYLPGQFELDFPFDPGSSLLTTFLRVTKNCVLCSASSNFERDKFVTFTMWNPCIAPLKFQFRNTYNVRQYVLLGVAFDDRHCARYFIVRSFDMVSRLAEGIGSGINDLVPQTNLRYLPLCFCLDDAPSVWLYFYGACDDYLARTLKETEASVTKTTPVIGFIMHSLTCCVLNLFDQMIETVIIVVSNEVFLGNWNGETVSLTIENHGLGIQFFKWFDAEHDFKVNSGCTTLPNDPLSSASDPHTEISKRSRGVVAMSYFEPVSDMERTRTYPVFPYSYPPTVQQIVTFVIMIASNIEGMDYVAGLEGFLPKGKDWAFEARSLLKNLSRKVSDYILPLAKIVMYETCWCSGLYNIGLLVAFTGALRDGNHVILLSWVPDTSQAYYFNDAISIGSFQALSLGILVVSSDVDNGFSLYELVVMWLEGIPNSNLEGKMNVASSSCEGTPVSNEVGNTKDKGEIAEAEPKINGTVPTEGTVEPQLVHAEAPSLGNTWVNLFAGNRSSENGMALSYIPPEIVDGNIAVKLDKDKIDTQTKKWQCALIIYIIGDTPGYKFMQSLKKGKKQGQVTTRWQIKGQGQQHPVEQNDVTTKALVHQLATKLPLTEINVIPAAIKDKGKAITSQKLEQSEEWPALTSNRRAVPGTPSIPTKNGFQILQREYERIENPMPPDRGRNSPTILTWLIWNIRSFHGEGITLLGPTNNKVMTEYGVA</sequence>
<evidence type="ECO:0000313" key="2">
    <source>
        <dbReference type="Proteomes" id="UP000187609"/>
    </source>
</evidence>
<dbReference type="PANTHER" id="PTHR33233">
    <property type="entry name" value="ENDONUCLEASE/EXONUCLEASE/PHOSPHATASE"/>
    <property type="match status" value="1"/>
</dbReference>